<dbReference type="AlphaFoldDB" id="A0A953NAD2"/>
<evidence type="ECO:0000256" key="2">
    <source>
        <dbReference type="ARBA" id="ARBA00022630"/>
    </source>
</evidence>
<dbReference type="RefSeq" id="WP_259661055.1">
    <property type="nucleotide sequence ID" value="NZ_JAHXRI010000007.1"/>
</dbReference>
<feature type="domain" description="Nitroreductase" evidence="6">
    <location>
        <begin position="50"/>
        <end position="202"/>
    </location>
</feature>
<keyword evidence="5" id="KW-0521">NADP</keyword>
<keyword evidence="3 5" id="KW-0288">FMN</keyword>
<dbReference type="PIRSF" id="PIRSF005426">
    <property type="entry name" value="Frp"/>
    <property type="match status" value="1"/>
</dbReference>
<keyword evidence="2 5" id="KW-0285">Flavoprotein</keyword>
<organism evidence="7 8">
    <name type="scientific">Zwartia hollandica</name>
    <dbReference type="NCBI Taxonomy" id="324606"/>
    <lineage>
        <taxon>Bacteria</taxon>
        <taxon>Pseudomonadati</taxon>
        <taxon>Pseudomonadota</taxon>
        <taxon>Betaproteobacteria</taxon>
        <taxon>Burkholderiales</taxon>
        <taxon>Alcaligenaceae</taxon>
        <taxon>Zwartia</taxon>
    </lineage>
</organism>
<evidence type="ECO:0000313" key="8">
    <source>
        <dbReference type="Proteomes" id="UP000739565"/>
    </source>
</evidence>
<evidence type="ECO:0000259" key="6">
    <source>
        <dbReference type="Pfam" id="PF00881"/>
    </source>
</evidence>
<dbReference type="InterPro" id="IPR016446">
    <property type="entry name" value="Flavin_OxRdtase_Frp"/>
</dbReference>
<proteinExistence type="inferred from homology"/>
<dbReference type="SUPFAM" id="SSF55469">
    <property type="entry name" value="FMN-dependent nitroreductase-like"/>
    <property type="match status" value="1"/>
</dbReference>
<dbReference type="PANTHER" id="PTHR43425:SF2">
    <property type="entry name" value="OXYGEN-INSENSITIVE NADPH NITROREDUCTASE"/>
    <property type="match status" value="1"/>
</dbReference>
<keyword evidence="8" id="KW-1185">Reference proteome</keyword>
<evidence type="ECO:0000256" key="3">
    <source>
        <dbReference type="ARBA" id="ARBA00022643"/>
    </source>
</evidence>
<evidence type="ECO:0000256" key="4">
    <source>
        <dbReference type="ARBA" id="ARBA00023002"/>
    </source>
</evidence>
<sequence length="291" mass="32549">MSDPNLEQQERLLKAIAARFGAECAPPRSAFDRVGGSLPGLEELVRMLEHSSHRRWTEKPVDAALLRVLFAAALSAPSKSDLQQADIIHVADRLKVQALADLIPDMPWISQAPVVLVFCGNNRRIRQIGEWRGKPFVNDHLDHFMNAAVDAGIVMAQFIRAAEAVGLGVVPISAMRNHSAATSDILGLPDAVFPVAGLCVGYPVESGRIIPRLSMDVTVHTDVFSEEGVQEHIDAYDQRRHAQFPLRRQRYPDRYPDVPFNGWSEDKARHYSVPERAEFGDFIRKKKFSLR</sequence>
<comment type="caution">
    <text evidence="7">The sequence shown here is derived from an EMBL/GenBank/DDBJ whole genome shotgun (WGS) entry which is preliminary data.</text>
</comment>
<keyword evidence="4 5" id="KW-0560">Oxidoreductase</keyword>
<dbReference type="Proteomes" id="UP000739565">
    <property type="component" value="Unassembled WGS sequence"/>
</dbReference>
<dbReference type="Pfam" id="PF00881">
    <property type="entry name" value="Nitroreductase"/>
    <property type="match status" value="1"/>
</dbReference>
<dbReference type="InterPro" id="IPR029479">
    <property type="entry name" value="Nitroreductase"/>
</dbReference>
<dbReference type="Gene3D" id="3.40.109.10">
    <property type="entry name" value="NADH Oxidase"/>
    <property type="match status" value="1"/>
</dbReference>
<evidence type="ECO:0000256" key="5">
    <source>
        <dbReference type="PIRNR" id="PIRNR005426"/>
    </source>
</evidence>
<protein>
    <submittedName>
        <fullName evidence="7">Nitroreductase family protein</fullName>
    </submittedName>
</protein>
<comment type="similarity">
    <text evidence="1 5">Belongs to the flavin oxidoreductase frp family.</text>
</comment>
<gene>
    <name evidence="7" type="ORF">KZZ10_08270</name>
</gene>
<dbReference type="EMBL" id="JAHXRI010000007">
    <property type="protein sequence ID" value="MBZ1350637.1"/>
    <property type="molecule type" value="Genomic_DNA"/>
</dbReference>
<dbReference type="GO" id="GO:0016491">
    <property type="term" value="F:oxidoreductase activity"/>
    <property type="evidence" value="ECO:0007669"/>
    <property type="project" value="UniProtKB-UniRule"/>
</dbReference>
<accession>A0A953NAD2</accession>
<name>A0A953NAD2_9BURK</name>
<dbReference type="InterPro" id="IPR000415">
    <property type="entry name" value="Nitroreductase-like"/>
</dbReference>
<reference evidence="7" key="1">
    <citation type="submission" date="2021-07" db="EMBL/GenBank/DDBJ databases">
        <title>New genus and species of the family Alcaligenaceae.</title>
        <authorList>
            <person name="Hahn M.W."/>
        </authorList>
    </citation>
    <scope>NUCLEOTIDE SEQUENCE</scope>
    <source>
        <strain evidence="7">LF4-65</strain>
    </source>
</reference>
<dbReference type="PANTHER" id="PTHR43425">
    <property type="entry name" value="OXYGEN-INSENSITIVE NADPH NITROREDUCTASE"/>
    <property type="match status" value="1"/>
</dbReference>
<evidence type="ECO:0000313" key="7">
    <source>
        <dbReference type="EMBL" id="MBZ1350637.1"/>
    </source>
</evidence>
<evidence type="ECO:0000256" key="1">
    <source>
        <dbReference type="ARBA" id="ARBA00008366"/>
    </source>
</evidence>